<dbReference type="SUPFAM" id="SSF54427">
    <property type="entry name" value="NTF2-like"/>
    <property type="match status" value="1"/>
</dbReference>
<evidence type="ECO:0000256" key="2">
    <source>
        <dbReference type="ARBA" id="ARBA00009570"/>
    </source>
</evidence>
<dbReference type="InterPro" id="IPR032710">
    <property type="entry name" value="NTF2-like_dom_sf"/>
</dbReference>
<organism evidence="6 7">
    <name type="scientific">Alteromonas naphthalenivorans</name>
    <dbReference type="NCBI Taxonomy" id="715451"/>
    <lineage>
        <taxon>Bacteria</taxon>
        <taxon>Pseudomonadati</taxon>
        <taxon>Pseudomonadota</taxon>
        <taxon>Gammaproteobacteria</taxon>
        <taxon>Alteromonadales</taxon>
        <taxon>Alteromonadaceae</taxon>
        <taxon>Alteromonas/Salinimonas group</taxon>
        <taxon>Alteromonas</taxon>
    </lineage>
</organism>
<proteinExistence type="inferred from homology"/>
<evidence type="ECO:0000313" key="6">
    <source>
        <dbReference type="EMBL" id="AEF05077.1"/>
    </source>
</evidence>
<evidence type="ECO:0000313" key="7">
    <source>
        <dbReference type="Proteomes" id="UP000000683"/>
    </source>
</evidence>
<dbReference type="InterPro" id="IPR000391">
    <property type="entry name" value="Rng_hydr_dOase-bsu"/>
</dbReference>
<dbReference type="PANTHER" id="PTHR41534">
    <property type="entry name" value="BLR3401 PROTEIN"/>
    <property type="match status" value="1"/>
</dbReference>
<dbReference type="AlphaFoldDB" id="F5Z5S2"/>
<dbReference type="Gene3D" id="3.10.450.50">
    <property type="match status" value="1"/>
</dbReference>
<dbReference type="Proteomes" id="UP000000683">
    <property type="component" value="Chromosome"/>
</dbReference>
<keyword evidence="5" id="KW-0560">Oxidoreductase</keyword>
<comment type="similarity">
    <text evidence="2">Belongs to the bacterial ring-hydroxylating dioxygenase beta subunit family.</text>
</comment>
<keyword evidence="4 6" id="KW-0223">Dioxygenase</keyword>
<dbReference type="RefSeq" id="WP_013785991.1">
    <property type="nucleotide sequence ID" value="NC_015554.1"/>
</dbReference>
<accession>F5Z5S2</accession>
<dbReference type="PANTHER" id="PTHR41534:SF2">
    <property type="entry name" value="3-PHENYLPROPIONATE_CINNAMIC ACID DIOXYGENASE SUBUNIT BETA"/>
    <property type="match status" value="1"/>
</dbReference>
<evidence type="ECO:0000256" key="4">
    <source>
        <dbReference type="ARBA" id="ARBA00022964"/>
    </source>
</evidence>
<dbReference type="OrthoDB" id="7062869at2"/>
<keyword evidence="3" id="KW-0058">Aromatic hydrocarbons catabolism</keyword>
<dbReference type="CDD" id="cd00667">
    <property type="entry name" value="ring_hydroxylating_dioxygenases_beta"/>
    <property type="match status" value="1"/>
</dbReference>
<evidence type="ECO:0000256" key="5">
    <source>
        <dbReference type="ARBA" id="ARBA00023002"/>
    </source>
</evidence>
<evidence type="ECO:0000256" key="3">
    <source>
        <dbReference type="ARBA" id="ARBA00022797"/>
    </source>
</evidence>
<gene>
    <name evidence="6" type="ordered locus">ambt_17890</name>
</gene>
<dbReference type="EMBL" id="CP002339">
    <property type="protein sequence ID" value="AEF05077.1"/>
    <property type="molecule type" value="Genomic_DNA"/>
</dbReference>
<sequence length="195" mass="23084">MTDTTKNNEPLALESDIAFDELIKNTQVSESLRQEVSSFLARESRLLDSRMYRTWHSEILSPDITYAVVSKELRSIKERRYDQPDTVYLFNDDHRQLGIRIEHDLDPQNWRSSPLERYCRILSNIEIGQEQGSLDLEVRSSCILTRGRRAYQVDQFFYTRTDILIRDDQGQLKLKSRYIEYPERSISGHNMLVYL</sequence>
<name>F5Z5S2_ALTNA</name>
<comment type="pathway">
    <text evidence="1">Aromatic compound metabolism.</text>
</comment>
<evidence type="ECO:0000256" key="1">
    <source>
        <dbReference type="ARBA" id="ARBA00005211"/>
    </source>
</evidence>
<protein>
    <submittedName>
        <fullName evidence="6">Aromatic-ring-hydroxylating dioxygenase subunit beta</fullName>
    </submittedName>
</protein>
<dbReference type="GO" id="GO:0019380">
    <property type="term" value="P:3-phenylpropionate catabolic process"/>
    <property type="evidence" value="ECO:0007669"/>
    <property type="project" value="TreeGrafter"/>
</dbReference>
<dbReference type="KEGG" id="alt:ambt_17890"/>
<dbReference type="eggNOG" id="COG5517">
    <property type="taxonomic scope" value="Bacteria"/>
</dbReference>
<dbReference type="Pfam" id="PF00866">
    <property type="entry name" value="Ring_hydroxyl_B"/>
    <property type="match status" value="1"/>
</dbReference>
<dbReference type="GO" id="GO:0051213">
    <property type="term" value="F:dioxygenase activity"/>
    <property type="evidence" value="ECO:0007669"/>
    <property type="project" value="UniProtKB-KW"/>
</dbReference>
<dbReference type="HOGENOM" id="CLU_102527_1_0_6"/>
<reference evidence="6 7" key="1">
    <citation type="journal article" date="2011" name="J. Bacteriol.">
        <title>Complete genome sequence of the polycyclic aromatic hydrocarbon-degrading bacterium Alteromonas sp. strain SN2.</title>
        <authorList>
            <person name="Jin H.M."/>
            <person name="Jeong H."/>
            <person name="Moon E.J."/>
            <person name="Math R.K."/>
            <person name="Lee K."/>
            <person name="Kim H.J."/>
            <person name="Jeon C.O."/>
            <person name="Oh T.K."/>
            <person name="Kim J.F."/>
        </authorList>
    </citation>
    <scope>NUCLEOTIDE SEQUENCE [LARGE SCALE GENOMIC DNA]</scope>
    <source>
        <strain evidence="7">JCM 17741 / KACC 18427 / KCTC 11700BP / SN2</strain>
    </source>
</reference>
<keyword evidence="7" id="KW-1185">Reference proteome</keyword>